<accession>A0A127F831</accession>
<gene>
    <name evidence="10" type="primary">gshB</name>
    <name evidence="12" type="ORF">ACG33_01445</name>
</gene>
<dbReference type="UniPathway" id="UPA00142">
    <property type="reaction ID" value="UER00210"/>
</dbReference>
<proteinExistence type="inferred from homology"/>
<comment type="cofactor">
    <cofactor evidence="1">
        <name>Mn(2+)</name>
        <dbReference type="ChEBI" id="CHEBI:29035"/>
    </cofactor>
</comment>
<dbReference type="RefSeq" id="WP_066918085.1">
    <property type="nucleotide sequence ID" value="NZ_CP011971.1"/>
</dbReference>
<keyword evidence="5" id="KW-0479">Metal-binding</keyword>
<keyword evidence="7 10" id="KW-0067">ATP-binding</keyword>
<name>A0A127F831_STEDE</name>
<sequence length="315" mass="35505">MDPIESIKPAKDTTLAMLLAAQARGWELWYTRQDDLRLADGVPQARLQPLEVRDDPLHNWFDLGEAQLAPLSAFDVILMRKDPPFDMEFIYTTYILERAEEQGVLVVNRPQGLRDMNEKVYTAWFPHCCAPTLITRNMADMHAFLQEHLRIVCKPLHGMGGRSIFVVDRGDKNAGVIFETLTEYGSRFAIVQKYLPEIVASGDSRILVIDGEPVPYALARIPTAADHRGNLAAGARGEGRELDDRDRWLVSQIGPALRQRGMLFVGLDVIGGYVTEINVTSPTGVRELDRQFGIRIADRLMDAIDRRLEARARQP</sequence>
<dbReference type="PANTHER" id="PTHR21621:SF4">
    <property type="entry name" value="GLUTATHIONE SYNTHETASE"/>
    <property type="match status" value="1"/>
</dbReference>
<evidence type="ECO:0000256" key="6">
    <source>
        <dbReference type="ARBA" id="ARBA00022741"/>
    </source>
</evidence>
<dbReference type="InterPro" id="IPR004218">
    <property type="entry name" value="GSHS_ATP-bd"/>
</dbReference>
<dbReference type="InterPro" id="IPR006284">
    <property type="entry name" value="Glut_synth_pro"/>
</dbReference>
<dbReference type="KEGG" id="sdf:ACG33_01445"/>
<dbReference type="AlphaFoldDB" id="A0A127F831"/>
<evidence type="ECO:0000256" key="5">
    <source>
        <dbReference type="ARBA" id="ARBA00022723"/>
    </source>
</evidence>
<dbReference type="Gene3D" id="3.30.470.20">
    <property type="entry name" value="ATP-grasp fold, B domain"/>
    <property type="match status" value="1"/>
</dbReference>
<dbReference type="Proteomes" id="UP000070250">
    <property type="component" value="Chromosome"/>
</dbReference>
<dbReference type="HAMAP" id="MF_00162">
    <property type="entry name" value="GSH_S"/>
    <property type="match status" value="1"/>
</dbReference>
<evidence type="ECO:0000256" key="9">
    <source>
        <dbReference type="ARBA" id="ARBA00023211"/>
    </source>
</evidence>
<dbReference type="Gene3D" id="3.40.50.20">
    <property type="match status" value="1"/>
</dbReference>
<keyword evidence="3 10" id="KW-0436">Ligase</keyword>
<evidence type="ECO:0000256" key="10">
    <source>
        <dbReference type="HAMAP-Rule" id="MF_00162"/>
    </source>
</evidence>
<dbReference type="NCBIfam" id="TIGR01380">
    <property type="entry name" value="glut_syn"/>
    <property type="match status" value="1"/>
</dbReference>
<dbReference type="Gene3D" id="3.30.1490.20">
    <property type="entry name" value="ATP-grasp fold, A domain"/>
    <property type="match status" value="1"/>
</dbReference>
<dbReference type="InterPro" id="IPR016185">
    <property type="entry name" value="PreATP-grasp_dom_sf"/>
</dbReference>
<dbReference type="GO" id="GO:0046872">
    <property type="term" value="F:metal ion binding"/>
    <property type="evidence" value="ECO:0007669"/>
    <property type="project" value="UniProtKB-KW"/>
</dbReference>
<keyword evidence="8" id="KW-0460">Magnesium</keyword>
<dbReference type="FunFam" id="3.40.50.20:FF:000009">
    <property type="entry name" value="Glutathione synthetase"/>
    <property type="match status" value="1"/>
</dbReference>
<comment type="similarity">
    <text evidence="10">Belongs to the prokaryotic GSH synthase family.</text>
</comment>
<comment type="cofactor">
    <cofactor evidence="2">
        <name>Mg(2+)</name>
        <dbReference type="ChEBI" id="CHEBI:18420"/>
    </cofactor>
</comment>
<dbReference type="GO" id="GO:0005524">
    <property type="term" value="F:ATP binding"/>
    <property type="evidence" value="ECO:0007669"/>
    <property type="project" value="UniProtKB-UniRule"/>
</dbReference>
<evidence type="ECO:0000256" key="3">
    <source>
        <dbReference type="ARBA" id="ARBA00022598"/>
    </source>
</evidence>
<dbReference type="PROSITE" id="PS50975">
    <property type="entry name" value="ATP_GRASP"/>
    <property type="match status" value="1"/>
</dbReference>
<organism evidence="12 13">
    <name type="scientific">Steroidobacter denitrificans</name>
    <dbReference type="NCBI Taxonomy" id="465721"/>
    <lineage>
        <taxon>Bacteria</taxon>
        <taxon>Pseudomonadati</taxon>
        <taxon>Pseudomonadota</taxon>
        <taxon>Gammaproteobacteria</taxon>
        <taxon>Steroidobacterales</taxon>
        <taxon>Steroidobacteraceae</taxon>
        <taxon>Steroidobacter</taxon>
    </lineage>
</organism>
<feature type="domain" description="ATP-grasp" evidence="11">
    <location>
        <begin position="119"/>
        <end position="305"/>
    </location>
</feature>
<reference evidence="12 13" key="1">
    <citation type="submission" date="2015-06" db="EMBL/GenBank/DDBJ databases">
        <title>A Comprehensive Approach to Explore the Metabolic and Phylogenetic Diversity of Bacterial Steroid Degradation in the Environment: Testosterone as an Example.</title>
        <authorList>
            <person name="Yang F.-C."/>
            <person name="Chen Y.-L."/>
            <person name="Yu C.-P."/>
            <person name="Tang S.-L."/>
            <person name="Wang P.-H."/>
            <person name="Ismail W."/>
            <person name="Wang C.-H."/>
            <person name="Yang C.-Y."/>
            <person name="Chiang Y.-R."/>
        </authorList>
    </citation>
    <scope>NUCLEOTIDE SEQUENCE [LARGE SCALE GENOMIC DNA]</scope>
    <source>
        <strain evidence="12 13">DSM 18526</strain>
    </source>
</reference>
<evidence type="ECO:0000256" key="2">
    <source>
        <dbReference type="ARBA" id="ARBA00001946"/>
    </source>
</evidence>
<dbReference type="GO" id="GO:0004363">
    <property type="term" value="F:glutathione synthase activity"/>
    <property type="evidence" value="ECO:0007669"/>
    <property type="project" value="UniProtKB-UniRule"/>
</dbReference>
<evidence type="ECO:0000259" key="11">
    <source>
        <dbReference type="PROSITE" id="PS50975"/>
    </source>
</evidence>
<dbReference type="EC" id="6.3.2.3" evidence="10"/>
<comment type="pathway">
    <text evidence="10">Sulfur metabolism; glutathione biosynthesis; glutathione from L-cysteine and L-glutamate: step 2/2.</text>
</comment>
<dbReference type="InterPro" id="IPR011761">
    <property type="entry name" value="ATP-grasp"/>
</dbReference>
<protein>
    <recommendedName>
        <fullName evidence="10">Glutathione synthetase</fullName>
        <ecNumber evidence="10">6.3.2.3</ecNumber>
    </recommendedName>
    <alternativeName>
        <fullName evidence="10">GSH synthetase</fullName>
        <shortName evidence="10">GSH-S</shortName>
        <shortName evidence="10">GSHase</shortName>
    </alternativeName>
    <alternativeName>
        <fullName evidence="10">Glutathione synthase</fullName>
    </alternativeName>
</protein>
<keyword evidence="4 10" id="KW-0317">Glutathione biosynthesis</keyword>
<dbReference type="InterPro" id="IPR004215">
    <property type="entry name" value="GSHS_N"/>
</dbReference>
<evidence type="ECO:0000256" key="1">
    <source>
        <dbReference type="ARBA" id="ARBA00001936"/>
    </source>
</evidence>
<evidence type="ECO:0000313" key="13">
    <source>
        <dbReference type="Proteomes" id="UP000070250"/>
    </source>
</evidence>
<dbReference type="Pfam" id="PF02955">
    <property type="entry name" value="GSH-S_ATP"/>
    <property type="match status" value="1"/>
</dbReference>
<dbReference type="FunFam" id="3.30.1490.20:FF:000009">
    <property type="entry name" value="Glutathione synthetase"/>
    <property type="match status" value="1"/>
</dbReference>
<dbReference type="PANTHER" id="PTHR21621">
    <property type="entry name" value="RIBOSOMAL PROTEIN S6 MODIFICATION PROTEIN"/>
    <property type="match status" value="1"/>
</dbReference>
<keyword evidence="6 10" id="KW-0547">Nucleotide-binding</keyword>
<evidence type="ECO:0000313" key="12">
    <source>
        <dbReference type="EMBL" id="AMN45791.1"/>
    </source>
</evidence>
<dbReference type="SUPFAM" id="SSF56059">
    <property type="entry name" value="Glutathione synthetase ATP-binding domain-like"/>
    <property type="match status" value="1"/>
</dbReference>
<dbReference type="GO" id="GO:0005737">
    <property type="term" value="C:cytoplasm"/>
    <property type="evidence" value="ECO:0007669"/>
    <property type="project" value="TreeGrafter"/>
</dbReference>
<dbReference type="STRING" id="465721.ACG33_01445"/>
<dbReference type="Pfam" id="PF02951">
    <property type="entry name" value="GSH-S_N"/>
    <property type="match status" value="1"/>
</dbReference>
<dbReference type="NCBIfam" id="NF003573">
    <property type="entry name" value="PRK05246.1"/>
    <property type="match status" value="1"/>
</dbReference>
<evidence type="ECO:0000256" key="4">
    <source>
        <dbReference type="ARBA" id="ARBA00022684"/>
    </source>
</evidence>
<keyword evidence="13" id="KW-1185">Reference proteome</keyword>
<dbReference type="PATRIC" id="fig|465721.4.peg.316"/>
<evidence type="ECO:0000256" key="7">
    <source>
        <dbReference type="ARBA" id="ARBA00022840"/>
    </source>
</evidence>
<evidence type="ECO:0000256" key="8">
    <source>
        <dbReference type="ARBA" id="ARBA00022842"/>
    </source>
</evidence>
<dbReference type="SUPFAM" id="SSF52440">
    <property type="entry name" value="PreATP-grasp domain"/>
    <property type="match status" value="1"/>
</dbReference>
<dbReference type="InterPro" id="IPR013815">
    <property type="entry name" value="ATP_grasp_subdomain_1"/>
</dbReference>
<keyword evidence="9" id="KW-0464">Manganese</keyword>
<comment type="catalytic activity">
    <reaction evidence="10">
        <text>gamma-L-glutamyl-L-cysteine + glycine + ATP = glutathione + ADP + phosphate + H(+)</text>
        <dbReference type="Rhea" id="RHEA:13557"/>
        <dbReference type="ChEBI" id="CHEBI:15378"/>
        <dbReference type="ChEBI" id="CHEBI:30616"/>
        <dbReference type="ChEBI" id="CHEBI:43474"/>
        <dbReference type="ChEBI" id="CHEBI:57305"/>
        <dbReference type="ChEBI" id="CHEBI:57925"/>
        <dbReference type="ChEBI" id="CHEBI:58173"/>
        <dbReference type="ChEBI" id="CHEBI:456216"/>
        <dbReference type="EC" id="6.3.2.3"/>
    </reaction>
</comment>
<dbReference type="EMBL" id="CP011971">
    <property type="protein sequence ID" value="AMN45791.1"/>
    <property type="molecule type" value="Genomic_DNA"/>
</dbReference>